<proteinExistence type="predicted"/>
<keyword evidence="3" id="KW-1185">Reference proteome</keyword>
<reference evidence="2" key="2">
    <citation type="submission" date="2020-05" db="UniProtKB">
        <authorList>
            <consortium name="EnsemblMetazoa"/>
        </authorList>
    </citation>
    <scope>IDENTIFICATION</scope>
    <source>
        <strain evidence="2">A-37</strain>
    </source>
</reference>
<evidence type="ECO:0000313" key="3">
    <source>
        <dbReference type="Proteomes" id="UP000075883"/>
    </source>
</evidence>
<dbReference type="STRING" id="139723.A0A182LVE7"/>
<dbReference type="Proteomes" id="UP000075883">
    <property type="component" value="Unassembled WGS sequence"/>
</dbReference>
<dbReference type="EMBL" id="AXCM01000303">
    <property type="status" value="NOT_ANNOTATED_CDS"/>
    <property type="molecule type" value="Genomic_DNA"/>
</dbReference>
<evidence type="ECO:0000256" key="1">
    <source>
        <dbReference type="SAM" id="MobiDB-lite"/>
    </source>
</evidence>
<feature type="region of interest" description="Disordered" evidence="1">
    <location>
        <begin position="353"/>
        <end position="489"/>
    </location>
</feature>
<organism evidence="2 3">
    <name type="scientific">Anopheles culicifacies</name>
    <dbReference type="NCBI Taxonomy" id="139723"/>
    <lineage>
        <taxon>Eukaryota</taxon>
        <taxon>Metazoa</taxon>
        <taxon>Ecdysozoa</taxon>
        <taxon>Arthropoda</taxon>
        <taxon>Hexapoda</taxon>
        <taxon>Insecta</taxon>
        <taxon>Pterygota</taxon>
        <taxon>Neoptera</taxon>
        <taxon>Endopterygota</taxon>
        <taxon>Diptera</taxon>
        <taxon>Nematocera</taxon>
        <taxon>Culicoidea</taxon>
        <taxon>Culicidae</taxon>
        <taxon>Anophelinae</taxon>
        <taxon>Anopheles</taxon>
        <taxon>culicifacies species complex</taxon>
    </lineage>
</organism>
<feature type="region of interest" description="Disordered" evidence="1">
    <location>
        <begin position="1"/>
        <end position="33"/>
    </location>
</feature>
<feature type="region of interest" description="Disordered" evidence="1">
    <location>
        <begin position="49"/>
        <end position="71"/>
    </location>
</feature>
<evidence type="ECO:0000313" key="2">
    <source>
        <dbReference type="EnsemblMetazoa" id="ACUA002937-PA"/>
    </source>
</evidence>
<name>A0A182LVE7_9DIPT</name>
<feature type="compositionally biased region" description="Basic and acidic residues" evidence="1">
    <location>
        <begin position="360"/>
        <end position="379"/>
    </location>
</feature>
<feature type="compositionally biased region" description="Basic and acidic residues" evidence="1">
    <location>
        <begin position="403"/>
        <end position="413"/>
    </location>
</feature>
<dbReference type="VEuPathDB" id="VectorBase:ACUA002937"/>
<sequence>MTINDVNSPQQLKHYTINTDTLEEHEDSQMSSLSFSDRDDFVYGINTMSEEEEEEEDKNSSISSEQTTPKKLTIADVQKKSLIMGRIFKKGGAKDKLTGDAGMRKSSATSLEAPVIEVPHKVAVTDAVVSKSATAVKSTIKDFDKLFDTLKNDAVLTNELQTSNESGSDFQQTGSSGEEMLVATIAAKGKLVDYQASNSDRLLQPGHKDFETTVAGTERLRRRRTGQQKVLTETWDSDEFEDFQTDDIMKLIDRTEVDEVADNTSSQKRMSLHRTPDEKIKSAHMECISDSDYEQSIKCKKVKRKLLENDIEANLKIEQLQTTLLNTEDSSILLTMSRRKRNAGDMLYYWSSSSDEELEKEEHSNRTKGHNEITKDTDRRRHCKPINNNNAAVGKKRGRKKKQSESTKSKEFLANDANKQDAIVSEKNETKSAPAKKSRTNTASTDNKIGDAISKTKKQHETEKPVQMQTLPVQTEEETCGTGSEHLQQHGWIMGDSHKKLVTMLAHAKGKHDSRKQSTTNRRK</sequence>
<protein>
    <submittedName>
        <fullName evidence="2">Uncharacterized protein</fullName>
    </submittedName>
</protein>
<feature type="compositionally biased region" description="Polar residues" evidence="1">
    <location>
        <begin position="1"/>
        <end position="20"/>
    </location>
</feature>
<dbReference type="AlphaFoldDB" id="A0A182LVE7"/>
<dbReference type="EnsemblMetazoa" id="ACUA002937-RA">
    <property type="protein sequence ID" value="ACUA002937-PA"/>
    <property type="gene ID" value="ACUA002937"/>
</dbReference>
<accession>A0A182LVE7</accession>
<reference evidence="3" key="1">
    <citation type="submission" date="2013-09" db="EMBL/GenBank/DDBJ databases">
        <title>The Genome Sequence of Anopheles culicifacies species A.</title>
        <authorList>
            <consortium name="The Broad Institute Genomics Platform"/>
            <person name="Neafsey D.E."/>
            <person name="Besansky N."/>
            <person name="Howell P."/>
            <person name="Walton C."/>
            <person name="Young S.K."/>
            <person name="Zeng Q."/>
            <person name="Gargeya S."/>
            <person name="Fitzgerald M."/>
            <person name="Haas B."/>
            <person name="Abouelleil A."/>
            <person name="Allen A.W."/>
            <person name="Alvarado L."/>
            <person name="Arachchi H.M."/>
            <person name="Berlin A.M."/>
            <person name="Chapman S.B."/>
            <person name="Gainer-Dewar J."/>
            <person name="Goldberg J."/>
            <person name="Griggs A."/>
            <person name="Gujja S."/>
            <person name="Hansen M."/>
            <person name="Howarth C."/>
            <person name="Imamovic A."/>
            <person name="Ireland A."/>
            <person name="Larimer J."/>
            <person name="McCowan C."/>
            <person name="Murphy C."/>
            <person name="Pearson M."/>
            <person name="Poon T.W."/>
            <person name="Priest M."/>
            <person name="Roberts A."/>
            <person name="Saif S."/>
            <person name="Shea T."/>
            <person name="Sisk P."/>
            <person name="Sykes S."/>
            <person name="Wortman J."/>
            <person name="Nusbaum C."/>
            <person name="Birren B."/>
        </authorList>
    </citation>
    <scope>NUCLEOTIDE SEQUENCE [LARGE SCALE GENOMIC DNA]</scope>
    <source>
        <strain evidence="3">A-37</strain>
    </source>
</reference>